<name>A0A8R1IKH4_CAEJA</name>
<organism evidence="5 6">
    <name type="scientific">Caenorhabditis japonica</name>
    <dbReference type="NCBI Taxonomy" id="281687"/>
    <lineage>
        <taxon>Eukaryota</taxon>
        <taxon>Metazoa</taxon>
        <taxon>Ecdysozoa</taxon>
        <taxon>Nematoda</taxon>
        <taxon>Chromadorea</taxon>
        <taxon>Rhabditida</taxon>
        <taxon>Rhabditina</taxon>
        <taxon>Rhabditomorpha</taxon>
        <taxon>Rhabditoidea</taxon>
        <taxon>Rhabditidae</taxon>
        <taxon>Peloderinae</taxon>
        <taxon>Caenorhabditis</taxon>
    </lineage>
</organism>
<accession>A0A8R1IKH4</accession>
<dbReference type="AlphaFoldDB" id="A0A8R1IKH4"/>
<dbReference type="Proteomes" id="UP000005237">
    <property type="component" value="Unassembled WGS sequence"/>
</dbReference>
<dbReference type="GO" id="GO:0019899">
    <property type="term" value="F:enzyme binding"/>
    <property type="evidence" value="ECO:0007669"/>
    <property type="project" value="UniProtKB-ARBA"/>
</dbReference>
<keyword evidence="1" id="KW-0479">Metal-binding</keyword>
<dbReference type="InterPro" id="IPR036875">
    <property type="entry name" value="Znf_CCHC_sf"/>
</dbReference>
<dbReference type="GO" id="GO:0005737">
    <property type="term" value="C:cytoplasm"/>
    <property type="evidence" value="ECO:0007669"/>
    <property type="project" value="UniProtKB-ARBA"/>
</dbReference>
<evidence type="ECO:0000313" key="6">
    <source>
        <dbReference type="Proteomes" id="UP000005237"/>
    </source>
</evidence>
<keyword evidence="1" id="KW-0863">Zinc-finger</keyword>
<dbReference type="Pfam" id="PF00098">
    <property type="entry name" value="zf-CCHC"/>
    <property type="match status" value="1"/>
</dbReference>
<dbReference type="GO" id="GO:0008270">
    <property type="term" value="F:zinc ion binding"/>
    <property type="evidence" value="ECO:0007669"/>
    <property type="project" value="UniProtKB-KW"/>
</dbReference>
<feature type="compositionally biased region" description="Basic and acidic residues" evidence="3">
    <location>
        <begin position="271"/>
        <end position="285"/>
    </location>
</feature>
<feature type="region of interest" description="Disordered" evidence="3">
    <location>
        <begin position="226"/>
        <end position="285"/>
    </location>
</feature>
<dbReference type="InterPro" id="IPR001878">
    <property type="entry name" value="Znf_CCHC"/>
</dbReference>
<keyword evidence="2" id="KW-0175">Coiled coil</keyword>
<evidence type="ECO:0000313" key="5">
    <source>
        <dbReference type="EnsemblMetazoa" id="CJA35732.1"/>
    </source>
</evidence>
<feature type="region of interest" description="Disordered" evidence="3">
    <location>
        <begin position="692"/>
        <end position="725"/>
    </location>
</feature>
<reference evidence="5" key="2">
    <citation type="submission" date="2022-06" db="UniProtKB">
        <authorList>
            <consortium name="EnsemblMetazoa"/>
        </authorList>
    </citation>
    <scope>IDENTIFICATION</scope>
    <source>
        <strain evidence="5">DF5081</strain>
    </source>
</reference>
<sequence>MSLRQAEKDVELEVGHVEEKNVVVEVVESVTGGESEERLGAERKVSVRGRRKLVKGFAQFLKTIGQVSEKVEKDLVVMTKCTKRQREGIIAPLKEFASELLERFEEMGADRWPRSVLRVMKDFDLENVQEIRQVCEKVFGEACSEANESKDAEKVDKIDRKYQKLKSKLGECQIRWEVERENLLEELESEREKAQKLSESQERLKRKVVKLEKALVAEKQVSEGMKSHLKVWQERSKDDHEGKQKIHETWRKPRRASRSSTSSSEAPSWENRSETKTDTSRRSEVRDMMDEMRRMMRAQALPEPCVFHGEGDFGEFKRAFLLKYNNVTEGPEEMVAILEDKFLKGPAKTLFKTLPNRHNRSIKSLFEEFEQKLRKRQGDSRTKALNEFENLRKSPNQKIKEENQSQPDIKCFRCGGIGHMSRQCTSKPAYVVERKKSEESEGVGAEVVETVEILGQNRKIIIDSGAVVSVMSSAMWERLKKGCPDWEKRSEELAKPGFTILNASKAEMPGRKAVEIGKNSSEVLLLGTNAFKSIGVELKWKAENAVARAAEKLRVPPQSCLQIDLIVEADMGKQMLLESNEEWMPASLCSKNDEGNMTVWVSNWRNEPLLIKKNQIVGVVSREWKVYERKEGKEVNMLDIDKKPSLKGEWRKKEVERLLNENGEIPSGMFRRIISEFSEVFAIEDSELTQTEVSAGPVSASGESEANAKRHGSPESYQKVHITVG</sequence>
<feature type="domain" description="CCHC-type" evidence="4">
    <location>
        <begin position="410"/>
        <end position="426"/>
    </location>
</feature>
<evidence type="ECO:0000256" key="1">
    <source>
        <dbReference type="PROSITE-ProRule" id="PRU00047"/>
    </source>
</evidence>
<evidence type="ECO:0000259" key="4">
    <source>
        <dbReference type="PROSITE" id="PS50158"/>
    </source>
</evidence>
<keyword evidence="6" id="KW-1185">Reference proteome</keyword>
<feature type="coiled-coil region" evidence="2">
    <location>
        <begin position="173"/>
        <end position="221"/>
    </location>
</feature>
<dbReference type="EnsemblMetazoa" id="CJA35732.1">
    <property type="protein sequence ID" value="CJA35732.1"/>
    <property type="gene ID" value="WBGene00211579"/>
</dbReference>
<evidence type="ECO:0000256" key="2">
    <source>
        <dbReference type="SAM" id="Coils"/>
    </source>
</evidence>
<feature type="compositionally biased region" description="Basic and acidic residues" evidence="3">
    <location>
        <begin position="231"/>
        <end position="251"/>
    </location>
</feature>
<feature type="compositionally biased region" description="Low complexity" evidence="3">
    <location>
        <begin position="258"/>
        <end position="268"/>
    </location>
</feature>
<protein>
    <submittedName>
        <fullName evidence="5">CCHC-type domain-containing protein</fullName>
    </submittedName>
</protein>
<dbReference type="SUPFAM" id="SSF57756">
    <property type="entry name" value="Retrovirus zinc finger-like domains"/>
    <property type="match status" value="1"/>
</dbReference>
<proteinExistence type="predicted"/>
<dbReference type="GO" id="GO:0003676">
    <property type="term" value="F:nucleic acid binding"/>
    <property type="evidence" value="ECO:0007669"/>
    <property type="project" value="InterPro"/>
</dbReference>
<evidence type="ECO:0000256" key="3">
    <source>
        <dbReference type="SAM" id="MobiDB-lite"/>
    </source>
</evidence>
<dbReference type="SMART" id="SM00343">
    <property type="entry name" value="ZnF_C2HC"/>
    <property type="match status" value="1"/>
</dbReference>
<dbReference type="PROSITE" id="PS50158">
    <property type="entry name" value="ZF_CCHC"/>
    <property type="match status" value="1"/>
</dbReference>
<keyword evidence="1" id="KW-0862">Zinc</keyword>
<dbReference type="Gene3D" id="4.10.60.10">
    <property type="entry name" value="Zinc finger, CCHC-type"/>
    <property type="match status" value="1"/>
</dbReference>
<reference evidence="6" key="1">
    <citation type="submission" date="2010-08" db="EMBL/GenBank/DDBJ databases">
        <authorList>
            <consortium name="Caenorhabditis japonica Sequencing Consortium"/>
            <person name="Wilson R.K."/>
        </authorList>
    </citation>
    <scope>NUCLEOTIDE SEQUENCE [LARGE SCALE GENOMIC DNA]</scope>
    <source>
        <strain evidence="6">DF5081</strain>
    </source>
</reference>